<accession>A0AAW4NTJ0</accession>
<evidence type="ECO:0000313" key="3">
    <source>
        <dbReference type="Proteomes" id="UP001196873"/>
    </source>
</evidence>
<dbReference type="RefSeq" id="WP_219425639.1">
    <property type="nucleotide sequence ID" value="NZ_JAHXQY010000007.1"/>
</dbReference>
<dbReference type="Proteomes" id="UP001196873">
    <property type="component" value="Unassembled WGS sequence"/>
</dbReference>
<gene>
    <name evidence="2" type="ORF">KZY68_09975</name>
</gene>
<feature type="domain" description="DUF5017" evidence="1">
    <location>
        <begin position="46"/>
        <end position="211"/>
    </location>
</feature>
<reference evidence="2" key="1">
    <citation type="submission" date="2021-07" db="EMBL/GenBank/DDBJ databases">
        <title>Genomic diversity and antimicrobial resistance of Prevotella spp. isolated from chronic lung disease airways.</title>
        <authorList>
            <person name="Webb K.A."/>
            <person name="Olagoke O.S."/>
            <person name="Baird T."/>
            <person name="Neill J."/>
            <person name="Pham A."/>
            <person name="Wells T.J."/>
            <person name="Ramsay K.A."/>
            <person name="Bell S.C."/>
            <person name="Sarovich D.S."/>
            <person name="Price E.P."/>
        </authorList>
    </citation>
    <scope>NUCLEOTIDE SEQUENCE</scope>
    <source>
        <strain evidence="2">SCHI0047.S.3</strain>
    </source>
</reference>
<protein>
    <submittedName>
        <fullName evidence="2">DUF5017 domain-containing protein</fullName>
    </submittedName>
</protein>
<dbReference type="EMBL" id="JAHXRF010000015">
    <property type="protein sequence ID" value="MBW4866324.1"/>
    <property type="molecule type" value="Genomic_DNA"/>
</dbReference>
<organism evidence="2 3">
    <name type="scientific">Segatella salivae</name>
    <dbReference type="NCBI Taxonomy" id="228604"/>
    <lineage>
        <taxon>Bacteria</taxon>
        <taxon>Pseudomonadati</taxon>
        <taxon>Bacteroidota</taxon>
        <taxon>Bacteroidia</taxon>
        <taxon>Bacteroidales</taxon>
        <taxon>Prevotellaceae</taxon>
        <taxon>Segatella</taxon>
    </lineage>
</organism>
<sequence>MKRYIYMWIPLFAFILSACEDDMKEQVTLNVKAITQENTQQAGDNIIVKKGSPLTFALTGQPDFITFYSGEAGHQYAYKDRDQVAFDDIASSKLTFSVWYQYGNAASSADLMRFYISESFPGLAKNAFKEDSTLVESFSWKNLVEPAQLPTAPSNAANASSYEIDFTPYLGKRITIAACYKPHTNTAPQPRVNVVGMKIVNTMKDGTSTTLYASGFNFTALNMMCHHNLADQKTMTGNREYGTVSNNTSGVWNLTGSSKGDFFIHSSAAGAKLKYSWLVSDLILANACSPDRGVSIKNTTESLSSYTYIYNKVGQYKAVFVATNGNYKSESRVVKEINIQVVD</sequence>
<proteinExistence type="predicted"/>
<dbReference type="AlphaFoldDB" id="A0AAW4NTJ0"/>
<dbReference type="Pfam" id="PF16409">
    <property type="entry name" value="DUF5017"/>
    <property type="match status" value="1"/>
</dbReference>
<evidence type="ECO:0000313" key="2">
    <source>
        <dbReference type="EMBL" id="MBW4866324.1"/>
    </source>
</evidence>
<evidence type="ECO:0000259" key="1">
    <source>
        <dbReference type="Pfam" id="PF16409"/>
    </source>
</evidence>
<name>A0AAW4NTJ0_9BACT</name>
<dbReference type="InterPro" id="IPR032185">
    <property type="entry name" value="DUF5017"/>
</dbReference>
<comment type="caution">
    <text evidence="2">The sequence shown here is derived from an EMBL/GenBank/DDBJ whole genome shotgun (WGS) entry which is preliminary data.</text>
</comment>
<dbReference type="PROSITE" id="PS51257">
    <property type="entry name" value="PROKAR_LIPOPROTEIN"/>
    <property type="match status" value="1"/>
</dbReference>